<reference evidence="1" key="1">
    <citation type="journal article" date="2020" name="Stud. Mycol.">
        <title>101 Dothideomycetes genomes: a test case for predicting lifestyles and emergence of pathogens.</title>
        <authorList>
            <person name="Haridas S."/>
            <person name="Albert R."/>
            <person name="Binder M."/>
            <person name="Bloem J."/>
            <person name="Labutti K."/>
            <person name="Salamov A."/>
            <person name="Andreopoulos B."/>
            <person name="Baker S."/>
            <person name="Barry K."/>
            <person name="Bills G."/>
            <person name="Bluhm B."/>
            <person name="Cannon C."/>
            <person name="Castanera R."/>
            <person name="Culley D."/>
            <person name="Daum C."/>
            <person name="Ezra D."/>
            <person name="Gonzalez J."/>
            <person name="Henrissat B."/>
            <person name="Kuo A."/>
            <person name="Liang C."/>
            <person name="Lipzen A."/>
            <person name="Lutzoni F."/>
            <person name="Magnuson J."/>
            <person name="Mondo S."/>
            <person name="Nolan M."/>
            <person name="Ohm R."/>
            <person name="Pangilinan J."/>
            <person name="Park H.-J."/>
            <person name="Ramirez L."/>
            <person name="Alfaro M."/>
            <person name="Sun H."/>
            <person name="Tritt A."/>
            <person name="Yoshinaga Y."/>
            <person name="Zwiers L.-H."/>
            <person name="Turgeon B."/>
            <person name="Goodwin S."/>
            <person name="Spatafora J."/>
            <person name="Crous P."/>
            <person name="Grigoriev I."/>
        </authorList>
    </citation>
    <scope>NUCLEOTIDE SEQUENCE</scope>
    <source>
        <strain evidence="1">CBS 525.71</strain>
    </source>
</reference>
<evidence type="ECO:0000313" key="2">
    <source>
        <dbReference type="Proteomes" id="UP000799754"/>
    </source>
</evidence>
<dbReference type="Proteomes" id="UP000799754">
    <property type="component" value="Unassembled WGS sequence"/>
</dbReference>
<proteinExistence type="predicted"/>
<protein>
    <submittedName>
        <fullName evidence="1">Uncharacterized protein</fullName>
    </submittedName>
</protein>
<sequence>MPGDVPDWIRRRSEASRGPPRPMQVLLHQEGHWNTPPSYEDDDEDLYELDAGPPSASGANGNAVPRTVPSGEWREDYGEQGAVQSDDDEELARALELSQQEEALSGGFDENQIKKALIDSLVLQ</sequence>
<gene>
    <name evidence="1" type="ORF">BU25DRAFT_462211</name>
</gene>
<name>A0ACB6RN17_9PLEO</name>
<comment type="caution">
    <text evidence="1">The sequence shown here is derived from an EMBL/GenBank/DDBJ whole genome shotgun (WGS) entry which is preliminary data.</text>
</comment>
<organism evidence="1 2">
    <name type="scientific">Macroventuria anomochaeta</name>
    <dbReference type="NCBI Taxonomy" id="301207"/>
    <lineage>
        <taxon>Eukaryota</taxon>
        <taxon>Fungi</taxon>
        <taxon>Dikarya</taxon>
        <taxon>Ascomycota</taxon>
        <taxon>Pezizomycotina</taxon>
        <taxon>Dothideomycetes</taxon>
        <taxon>Pleosporomycetidae</taxon>
        <taxon>Pleosporales</taxon>
        <taxon>Pleosporineae</taxon>
        <taxon>Didymellaceae</taxon>
        <taxon>Macroventuria</taxon>
    </lineage>
</organism>
<dbReference type="EMBL" id="MU006738">
    <property type="protein sequence ID" value="KAF2623321.1"/>
    <property type="molecule type" value="Genomic_DNA"/>
</dbReference>
<accession>A0ACB6RN17</accession>
<keyword evidence="2" id="KW-1185">Reference proteome</keyword>
<evidence type="ECO:0000313" key="1">
    <source>
        <dbReference type="EMBL" id="KAF2623321.1"/>
    </source>
</evidence>